<gene>
    <name evidence="9" type="ORF">NF556_08795</name>
</gene>
<feature type="transmembrane region" description="Helical" evidence="7">
    <location>
        <begin position="20"/>
        <end position="38"/>
    </location>
</feature>
<evidence type="ECO:0000256" key="7">
    <source>
        <dbReference type="RuleBase" id="RU367016"/>
    </source>
</evidence>
<evidence type="ECO:0000256" key="1">
    <source>
        <dbReference type="ARBA" id="ARBA00004651"/>
    </source>
</evidence>
<keyword evidence="10" id="KW-1185">Reference proteome</keyword>
<dbReference type="Pfam" id="PF09335">
    <property type="entry name" value="VTT_dom"/>
    <property type="match status" value="1"/>
</dbReference>
<comment type="similarity">
    <text evidence="2 7">Belongs to the DedA family.</text>
</comment>
<evidence type="ECO:0000256" key="2">
    <source>
        <dbReference type="ARBA" id="ARBA00010792"/>
    </source>
</evidence>
<evidence type="ECO:0000256" key="6">
    <source>
        <dbReference type="ARBA" id="ARBA00023136"/>
    </source>
</evidence>
<dbReference type="InterPro" id="IPR032816">
    <property type="entry name" value="VTT_dom"/>
</dbReference>
<keyword evidence="6 7" id="KW-0472">Membrane</keyword>
<dbReference type="EMBL" id="CP099489">
    <property type="protein sequence ID" value="USQ81725.1"/>
    <property type="molecule type" value="Genomic_DNA"/>
</dbReference>
<comment type="subcellular location">
    <subcellularLocation>
        <location evidence="1 7">Cell membrane</location>
        <topology evidence="1 7">Multi-pass membrane protein</topology>
    </subcellularLocation>
</comment>
<feature type="transmembrane region" description="Helical" evidence="7">
    <location>
        <begin position="171"/>
        <end position="192"/>
    </location>
</feature>
<feature type="transmembrane region" description="Helical" evidence="7">
    <location>
        <begin position="58"/>
        <end position="81"/>
    </location>
</feature>
<dbReference type="PANTHER" id="PTHR30353:SF0">
    <property type="entry name" value="TRANSMEMBRANE PROTEIN"/>
    <property type="match status" value="1"/>
</dbReference>
<sequence length="211" mass="22305">MSEFFDAVNTALLAAAEQPWLLVATFAMIVLDGIFPVVPSEALVMALAALEGPPALPLLIAVAALGAITGDNLSFAIGRALGPGRFERLRAGRIARALDAGRRQLERRPATVILTGRFVPVGRVAVYLAAGASGYPHRRFLPISIIGGTVWAFYMLSLGLLAAAWVDGNPLFSAVVGVGLSLVLGAVADLVIRWRRSRRRDIADASPQITP</sequence>
<name>A0ABY4YZL5_9MICO</name>
<evidence type="ECO:0000256" key="4">
    <source>
        <dbReference type="ARBA" id="ARBA00022692"/>
    </source>
</evidence>
<evidence type="ECO:0000313" key="10">
    <source>
        <dbReference type="Proteomes" id="UP001056455"/>
    </source>
</evidence>
<dbReference type="PANTHER" id="PTHR30353">
    <property type="entry name" value="INNER MEMBRANE PROTEIN DEDA-RELATED"/>
    <property type="match status" value="1"/>
</dbReference>
<keyword evidence="5 7" id="KW-1133">Transmembrane helix</keyword>
<proteinExistence type="inferred from homology"/>
<dbReference type="InterPro" id="IPR032818">
    <property type="entry name" value="DedA-like"/>
</dbReference>
<evidence type="ECO:0000256" key="3">
    <source>
        <dbReference type="ARBA" id="ARBA00022475"/>
    </source>
</evidence>
<organism evidence="9 10">
    <name type="scientific">Ornithinimicrobium faecis</name>
    <dbReference type="NCBI Taxonomy" id="2934158"/>
    <lineage>
        <taxon>Bacteria</taxon>
        <taxon>Bacillati</taxon>
        <taxon>Actinomycetota</taxon>
        <taxon>Actinomycetes</taxon>
        <taxon>Micrococcales</taxon>
        <taxon>Ornithinimicrobiaceae</taxon>
        <taxon>Ornithinimicrobium</taxon>
    </lineage>
</organism>
<evidence type="ECO:0000259" key="8">
    <source>
        <dbReference type="Pfam" id="PF09335"/>
    </source>
</evidence>
<keyword evidence="3 7" id="KW-1003">Cell membrane</keyword>
<accession>A0ABY4YZL5</accession>
<evidence type="ECO:0000313" key="9">
    <source>
        <dbReference type="EMBL" id="USQ81725.1"/>
    </source>
</evidence>
<keyword evidence="4 7" id="KW-0812">Transmembrane</keyword>
<protein>
    <submittedName>
        <fullName evidence="9">DedA family protein</fullName>
    </submittedName>
</protein>
<evidence type="ECO:0000256" key="5">
    <source>
        <dbReference type="ARBA" id="ARBA00022989"/>
    </source>
</evidence>
<feature type="domain" description="VTT" evidence="8">
    <location>
        <begin position="38"/>
        <end position="159"/>
    </location>
</feature>
<dbReference type="RefSeq" id="WP_252595261.1">
    <property type="nucleotide sequence ID" value="NZ_CP099489.1"/>
</dbReference>
<dbReference type="Proteomes" id="UP001056455">
    <property type="component" value="Chromosome"/>
</dbReference>
<feature type="transmembrane region" description="Helical" evidence="7">
    <location>
        <begin position="140"/>
        <end position="165"/>
    </location>
</feature>
<reference evidence="9" key="1">
    <citation type="submission" date="2022-06" db="EMBL/GenBank/DDBJ databases">
        <title>Ornithinimicrobium HY1793.</title>
        <authorList>
            <person name="Huang Y."/>
        </authorList>
    </citation>
    <scope>NUCLEOTIDE SEQUENCE</scope>
    <source>
        <strain evidence="9">HY1793</strain>
    </source>
</reference>